<keyword evidence="3" id="KW-1185">Reference proteome</keyword>
<organism evidence="2 3">
    <name type="scientific">Bodo saltans</name>
    <name type="common">Flagellated protozoan</name>
    <dbReference type="NCBI Taxonomy" id="75058"/>
    <lineage>
        <taxon>Eukaryota</taxon>
        <taxon>Discoba</taxon>
        <taxon>Euglenozoa</taxon>
        <taxon>Kinetoplastea</taxon>
        <taxon>Metakinetoplastina</taxon>
        <taxon>Eubodonida</taxon>
        <taxon>Bodonidae</taxon>
        <taxon>Bodo</taxon>
    </lineage>
</organism>
<dbReference type="VEuPathDB" id="TriTrypDB:BSAL_62970"/>
<proteinExistence type="predicted"/>
<protein>
    <submittedName>
        <fullName evidence="2">Protein kinase, putative</fullName>
    </submittedName>
</protein>
<dbReference type="Pfam" id="PF26235">
    <property type="entry name" value="zf-KKT2_KKT3"/>
    <property type="match status" value="1"/>
</dbReference>
<dbReference type="GO" id="GO:0016301">
    <property type="term" value="F:kinase activity"/>
    <property type="evidence" value="ECO:0007669"/>
    <property type="project" value="UniProtKB-KW"/>
</dbReference>
<dbReference type="AlphaFoldDB" id="A0A0S4KK57"/>
<dbReference type="InterPro" id="IPR058800">
    <property type="entry name" value="Znf-KKT2_KKT3"/>
</dbReference>
<name>A0A0S4KK57_BODSA</name>
<keyword evidence="2" id="KW-0418">Kinase</keyword>
<dbReference type="EMBL" id="CYKH01000336">
    <property type="protein sequence ID" value="CUI13117.1"/>
    <property type="molecule type" value="Genomic_DNA"/>
</dbReference>
<evidence type="ECO:0000259" key="1">
    <source>
        <dbReference type="Pfam" id="PF26235"/>
    </source>
</evidence>
<reference evidence="3" key="1">
    <citation type="submission" date="2015-09" db="EMBL/GenBank/DDBJ databases">
        <authorList>
            <consortium name="Pathogen Informatics"/>
        </authorList>
    </citation>
    <scope>NUCLEOTIDE SEQUENCE [LARGE SCALE GENOMIC DNA]</scope>
    <source>
        <strain evidence="3">Lake Konstanz</strain>
    </source>
</reference>
<keyword evidence="2" id="KW-0808">Transferase</keyword>
<feature type="domain" description="KKT2/KKT3 zinc finger" evidence="1">
    <location>
        <begin position="223"/>
        <end position="275"/>
    </location>
</feature>
<gene>
    <name evidence="2" type="ORF">BSAL_62970</name>
</gene>
<evidence type="ECO:0000313" key="2">
    <source>
        <dbReference type="EMBL" id="CUI13117.1"/>
    </source>
</evidence>
<sequence>MTECLHIVVSWTKAPSVTSLSENTLPLDQICLRLSIRLTVGPHPLQTMTPAIIDKEFVGCLNDTPDTKASVAELQRSWFARWSPSGVATAPVFPLMLLGTSSEASAPLSVQLPPVAQNGAHPLHLEVMLCFSNSSKSEDEAIFRSSSLHLTMTTPLGVMGVVSFLPNDTFFTLRDDVKTRRSSGGINFSPKMILDGCELSSTTMMQNICTFPKRECVTMSAEVCCPSGHVAEALYEKPSNYFGIRCDVCRSNVPDPSVGFLHCASCKWDLCASCDSTVERLLGS</sequence>
<accession>A0A0S4KK57</accession>
<evidence type="ECO:0000313" key="3">
    <source>
        <dbReference type="Proteomes" id="UP000051952"/>
    </source>
</evidence>
<dbReference type="Proteomes" id="UP000051952">
    <property type="component" value="Unassembled WGS sequence"/>
</dbReference>